<evidence type="ECO:0000256" key="1">
    <source>
        <dbReference type="ARBA" id="ARBA00022857"/>
    </source>
</evidence>
<comment type="subunit">
    <text evidence="4">Homopentamer.</text>
</comment>
<feature type="binding site" evidence="4">
    <location>
        <position position="191"/>
    </location>
    <ligand>
        <name>substrate</name>
    </ligand>
</feature>
<dbReference type="RefSeq" id="WP_004485272.1">
    <property type="nucleotide sequence ID" value="NZ_AHON02000080.1"/>
</dbReference>
<dbReference type="GO" id="GO:0008712">
    <property type="term" value="F:ADP-glyceromanno-heptose 6-epimerase activity"/>
    <property type="evidence" value="ECO:0007669"/>
    <property type="project" value="UniProtKB-UniRule"/>
</dbReference>
<reference evidence="6" key="1">
    <citation type="submission" date="2012-10" db="EMBL/GenBank/DDBJ databases">
        <authorList>
            <person name="Harkins D.M."/>
            <person name="Durkin A.S."/>
            <person name="Brinkac L.M."/>
            <person name="Haft D.H."/>
            <person name="Selengut J.D."/>
            <person name="Sanka R."/>
            <person name="DePew J."/>
            <person name="Purushe J."/>
            <person name="Matthias M.A."/>
            <person name="Vinetz J.M."/>
            <person name="Sutton G.G."/>
            <person name="Nierman W.C."/>
            <person name="Fouts D.E."/>
        </authorList>
    </citation>
    <scope>NUCLEOTIDE SEQUENCE [LARGE SCALE GENOMIC DNA]</scope>
    <source>
        <strain evidence="6">MOR084</strain>
    </source>
</reference>
<dbReference type="CDD" id="cd05248">
    <property type="entry name" value="ADP_GME_SDR_e"/>
    <property type="match status" value="1"/>
</dbReference>
<accession>A0A0E2BA62</accession>
<dbReference type="PANTHER" id="PTHR43103">
    <property type="entry name" value="NUCLEOSIDE-DIPHOSPHATE-SUGAR EPIMERASE"/>
    <property type="match status" value="1"/>
</dbReference>
<evidence type="ECO:0000313" key="7">
    <source>
        <dbReference type="Proteomes" id="UP000006329"/>
    </source>
</evidence>
<feature type="binding site" evidence="4">
    <location>
        <position position="150"/>
    </location>
    <ligand>
        <name>NADP(+)</name>
        <dbReference type="ChEBI" id="CHEBI:58349"/>
    </ligand>
</feature>
<dbReference type="GO" id="GO:0005975">
    <property type="term" value="P:carbohydrate metabolic process"/>
    <property type="evidence" value="ECO:0007669"/>
    <property type="project" value="UniProtKB-UniRule"/>
</dbReference>
<comment type="function">
    <text evidence="4">Catalyzes the interconversion between ADP-D-glycero-beta-D-manno-heptose and ADP-L-glycero-beta-D-manno-heptose via an epimerization at carbon 6 of the heptose.</text>
</comment>
<dbReference type="GO" id="GO:0050661">
    <property type="term" value="F:NADP binding"/>
    <property type="evidence" value="ECO:0007669"/>
    <property type="project" value="InterPro"/>
</dbReference>
<feature type="binding site" evidence="4">
    <location>
        <position position="182"/>
    </location>
    <ligand>
        <name>NADP(+)</name>
        <dbReference type="ChEBI" id="CHEBI:58349"/>
    </ligand>
</feature>
<sequence>MAKKKCIVTGGAGLIGSNLIQELNRQGIEDILVVDHLGTSSKWKNLVGKKYSDYLEKGNFLDSAVRSSLLKDYDVLFHLGACSSTTETDASYLIENNFEYTKLLANESLKNGIRFVYASSAATYGDGMHGYDDKTSIDALKPLNMYGYSKHMFDLYAQKRGFLNKITGIKYFNVFGYGEGHKEDMRSVVLKGYEQIKKEGKIRLFKSYKSEYKDGEQKRDFLYVKDAAKITVYLAFGDYGGLYNLGRGIAETWNDLVSAIFDTLKLPKNIEYIEMPETLKAKYQYYTCADTTKLLKTGYSGGFTQLEEAVSEYVTLLQEEEGT</sequence>
<dbReference type="UniPathway" id="UPA00356">
    <property type="reaction ID" value="UER00440"/>
</dbReference>
<feature type="binding site" evidence="4">
    <location>
        <begin position="35"/>
        <end position="36"/>
    </location>
    <ligand>
        <name>NADP(+)</name>
        <dbReference type="ChEBI" id="CHEBI:58349"/>
    </ligand>
</feature>
<dbReference type="Gene3D" id="3.40.50.720">
    <property type="entry name" value="NAD(P)-binding Rossmann-like Domain"/>
    <property type="match status" value="1"/>
</dbReference>
<dbReference type="PANTHER" id="PTHR43103:SF3">
    <property type="entry name" value="ADP-L-GLYCERO-D-MANNO-HEPTOSE-6-EPIMERASE"/>
    <property type="match status" value="1"/>
</dbReference>
<organism evidence="6 7">
    <name type="scientific">Leptospira santarosai str. MOR084</name>
    <dbReference type="NCBI Taxonomy" id="1049984"/>
    <lineage>
        <taxon>Bacteria</taxon>
        <taxon>Pseudomonadati</taxon>
        <taxon>Spirochaetota</taxon>
        <taxon>Spirochaetia</taxon>
        <taxon>Leptospirales</taxon>
        <taxon>Leptospiraceae</taxon>
        <taxon>Leptospira</taxon>
    </lineage>
</organism>
<comment type="caution">
    <text evidence="6">The sequence shown here is derived from an EMBL/GenBank/DDBJ whole genome shotgun (WGS) entry which is preliminary data.</text>
</comment>
<protein>
    <recommendedName>
        <fullName evidence="4">ADP-L-glycero-D-manno-heptose-6-epimerase</fullName>
        <ecNumber evidence="4">5.1.3.20</ecNumber>
    </recommendedName>
    <alternativeName>
        <fullName evidence="4">ADP-L-glycero-beta-D-manno-heptose-6-epimerase</fullName>
        <shortName evidence="4">ADP-glyceromanno-heptose 6-epimerase</shortName>
        <shortName evidence="4">ADP-hep 6-epimerase</shortName>
        <shortName evidence="4">AGME</shortName>
    </alternativeName>
</protein>
<gene>
    <name evidence="6" type="primary">rfaD</name>
    <name evidence="4" type="synonym">hldD</name>
    <name evidence="6" type="ORF">LEP1GSC179_0537</name>
</gene>
<comment type="catalytic activity">
    <reaction evidence="4">
        <text>ADP-D-glycero-beta-D-manno-heptose = ADP-L-glycero-beta-D-manno-heptose</text>
        <dbReference type="Rhea" id="RHEA:17577"/>
        <dbReference type="ChEBI" id="CHEBI:59967"/>
        <dbReference type="ChEBI" id="CHEBI:61506"/>
        <dbReference type="EC" id="5.1.3.20"/>
    </reaction>
</comment>
<keyword evidence="7" id="KW-1185">Reference proteome</keyword>
<dbReference type="Proteomes" id="UP000006329">
    <property type="component" value="Unassembled WGS sequence"/>
</dbReference>
<evidence type="ECO:0000256" key="3">
    <source>
        <dbReference type="ARBA" id="ARBA00023277"/>
    </source>
</evidence>
<dbReference type="GO" id="GO:0097171">
    <property type="term" value="P:ADP-L-glycero-beta-D-manno-heptose biosynthetic process"/>
    <property type="evidence" value="ECO:0007669"/>
    <property type="project" value="UniProtKB-UniPathway"/>
</dbReference>
<dbReference type="SUPFAM" id="SSF51735">
    <property type="entry name" value="NAD(P)-binding Rossmann-fold domains"/>
    <property type="match status" value="1"/>
</dbReference>
<dbReference type="Gene3D" id="3.90.25.10">
    <property type="entry name" value="UDP-galactose 4-epimerase, domain 1"/>
    <property type="match status" value="1"/>
</dbReference>
<feature type="binding site" evidence="4">
    <location>
        <position position="173"/>
    </location>
    <ligand>
        <name>substrate</name>
    </ligand>
</feature>
<evidence type="ECO:0000256" key="4">
    <source>
        <dbReference type="HAMAP-Rule" id="MF_01601"/>
    </source>
</evidence>
<feature type="binding site" evidence="4">
    <location>
        <begin position="14"/>
        <end position="15"/>
    </location>
    <ligand>
        <name>NADP(+)</name>
        <dbReference type="ChEBI" id="CHEBI:58349"/>
    </ligand>
</feature>
<feature type="domain" description="NAD-dependent epimerase/dehydratase" evidence="5">
    <location>
        <begin position="7"/>
        <end position="246"/>
    </location>
</feature>
<feature type="binding site" evidence="4">
    <location>
        <position position="219"/>
    </location>
    <ligand>
        <name>substrate</name>
    </ligand>
</feature>
<comment type="cofactor">
    <cofactor evidence="4">
        <name>NADP(+)</name>
        <dbReference type="ChEBI" id="CHEBI:58349"/>
    </cofactor>
    <text evidence="4">Binds 1 NADP(+) per subunit.</text>
</comment>
<dbReference type="InterPro" id="IPR011912">
    <property type="entry name" value="Heptose_epim"/>
</dbReference>
<dbReference type="Pfam" id="PF01370">
    <property type="entry name" value="Epimerase"/>
    <property type="match status" value="1"/>
</dbReference>
<comment type="domain">
    <text evidence="4">Contains a large N-terminal NADP-binding domain, and a smaller C-terminal substrate-binding domain.</text>
</comment>
<feature type="binding site" evidence="4">
    <location>
        <position position="96"/>
    </location>
    <ligand>
        <name>NADP(+)</name>
        <dbReference type="ChEBI" id="CHEBI:58349"/>
    </ligand>
</feature>
<feature type="binding site" evidence="4">
    <location>
        <position position="184"/>
    </location>
    <ligand>
        <name>substrate</name>
    </ligand>
</feature>
<feature type="binding site" evidence="4">
    <location>
        <begin position="205"/>
        <end position="208"/>
    </location>
    <ligand>
        <name>substrate</name>
    </ligand>
</feature>
<dbReference type="InterPro" id="IPR036291">
    <property type="entry name" value="NAD(P)-bd_dom_sf"/>
</dbReference>
<feature type="binding site" evidence="4">
    <location>
        <position position="57"/>
    </location>
    <ligand>
        <name>NADP(+)</name>
        <dbReference type="ChEBI" id="CHEBI:58349"/>
    </ligand>
</feature>
<dbReference type="EMBL" id="AHON02000080">
    <property type="protein sequence ID" value="EKO32092.1"/>
    <property type="molecule type" value="Genomic_DNA"/>
</dbReference>
<comment type="pathway">
    <text evidence="4">Nucleotide-sugar biosynthesis; ADP-L-glycero-beta-D-manno-heptose biosynthesis; ADP-L-glycero-beta-D-manno-heptose from D-glycero-beta-D-manno-heptose 7-phosphate: step 4/4.</text>
</comment>
<feature type="binding site" evidence="4">
    <location>
        <position position="174"/>
    </location>
    <ligand>
        <name>NADP(+)</name>
        <dbReference type="ChEBI" id="CHEBI:58349"/>
    </ligand>
</feature>
<feature type="binding site" evidence="4">
    <location>
        <begin position="79"/>
        <end position="83"/>
    </location>
    <ligand>
        <name>NADP(+)</name>
        <dbReference type="ChEBI" id="CHEBI:58349"/>
    </ligand>
</feature>
<keyword evidence="2 4" id="KW-0413">Isomerase</keyword>
<feature type="active site" description="Proton acceptor" evidence="4">
    <location>
        <position position="146"/>
    </location>
</feature>
<feature type="binding site" evidence="4">
    <location>
        <position position="283"/>
    </location>
    <ligand>
        <name>substrate</name>
    </ligand>
</feature>
<evidence type="ECO:0000259" key="5">
    <source>
        <dbReference type="Pfam" id="PF01370"/>
    </source>
</evidence>
<dbReference type="EC" id="5.1.3.20" evidence="4"/>
<proteinExistence type="inferred from homology"/>
<keyword evidence="3 4" id="KW-0119">Carbohydrate metabolism</keyword>
<keyword evidence="1 4" id="KW-0521">NADP</keyword>
<dbReference type="HAMAP" id="MF_01601">
    <property type="entry name" value="Heptose_epimerase"/>
    <property type="match status" value="1"/>
</dbReference>
<feature type="binding site" evidence="4">
    <location>
        <position position="42"/>
    </location>
    <ligand>
        <name>NADP(+)</name>
        <dbReference type="ChEBI" id="CHEBI:58349"/>
    </ligand>
</feature>
<feature type="active site" description="Proton acceptor" evidence="4">
    <location>
        <position position="182"/>
    </location>
</feature>
<evidence type="ECO:0000313" key="6">
    <source>
        <dbReference type="EMBL" id="EKO32092.1"/>
    </source>
</evidence>
<dbReference type="AlphaFoldDB" id="A0A0E2BA62"/>
<evidence type="ECO:0000256" key="2">
    <source>
        <dbReference type="ARBA" id="ARBA00023235"/>
    </source>
</evidence>
<dbReference type="NCBIfam" id="TIGR02197">
    <property type="entry name" value="heptose_epim"/>
    <property type="match status" value="1"/>
</dbReference>
<dbReference type="InterPro" id="IPR001509">
    <property type="entry name" value="Epimerase_deHydtase"/>
</dbReference>
<name>A0A0E2BA62_9LEPT</name>
<comment type="similarity">
    <text evidence="4">Belongs to the NAD(P)-dependent epimerase/dehydratase family. HldD subfamily.</text>
</comment>